<evidence type="ECO:0000256" key="12">
    <source>
        <dbReference type="PROSITE-ProRule" id="PRU00043"/>
    </source>
</evidence>
<feature type="domain" description="EGF-like" evidence="19">
    <location>
        <begin position="1989"/>
        <end position="2028"/>
    </location>
</feature>
<dbReference type="FunFam" id="2.60.40.60:FF:000232">
    <property type="entry name" value="Neural-cadherin"/>
    <property type="match status" value="1"/>
</dbReference>
<dbReference type="InterPro" id="IPR056370">
    <property type="entry name" value="Shg-like_Ig-like"/>
</dbReference>
<keyword evidence="22" id="KW-1185">Reference proteome</keyword>
<dbReference type="PROSITE" id="PS00232">
    <property type="entry name" value="CADHERIN_1"/>
    <property type="match status" value="6"/>
</dbReference>
<dbReference type="InterPro" id="IPR001881">
    <property type="entry name" value="EGF-like_Ca-bd_dom"/>
</dbReference>
<dbReference type="GO" id="GO:0005911">
    <property type="term" value="C:cell-cell junction"/>
    <property type="evidence" value="ECO:0007669"/>
    <property type="project" value="TreeGrafter"/>
</dbReference>
<dbReference type="FunFam" id="2.60.40.60:FF:000234">
    <property type="entry name" value="Si:dkey-22o22.2"/>
    <property type="match status" value="1"/>
</dbReference>
<dbReference type="CDD" id="cd00054">
    <property type="entry name" value="EGF_CA"/>
    <property type="match status" value="3"/>
</dbReference>
<reference evidence="21" key="3">
    <citation type="submission" date="2025-09" db="UniProtKB">
        <authorList>
            <consortium name="Ensembl"/>
        </authorList>
    </citation>
    <scope>IDENTIFICATION</scope>
</reference>
<evidence type="ECO:0000313" key="22">
    <source>
        <dbReference type="Proteomes" id="UP000265120"/>
    </source>
</evidence>
<sequence length="2407" mass="265515">MSYYNSSISVFFFFASSGPDWYLVRVDLTVTDVNDNTPEWSMVPVPYLAVVSTDAAAGSVVYKLQAEDGDEGNNGEVEYFLSEGGDGRFEVDRKNGHIRTTGLPLQRDKEYLLTVIAADRLGSRSPPAVVSVVAGARPPQFTNASFTIAIPENTPEAQTFLVTPAVSFQKKPISYSLLINPSSLFSISAETGEICLTRTIDYESDQHRYLLLVRASEGVDSMSSAAEVRVVIVDENDCVPEFLQSIYSKEGVPETVTTATSLLQVSATDCDSEENAELTFYTLSQDFSISPHGTIFPAAPLDYERPNHLYEFVVMAVDKGAVSRTGTTTVRIRMANVNDEAPEFSQPVYRTFVSEDAGPNTLVATVLAKDPDGDGITYKISTGNEEGNFVIDNQKGLIRLRSSPPPRLQGVEYILNVTATDDNSSGGPQPLSSTAQVIVGVDDVNNNKPVFEKCQQYRESTSVLENQPAGTFVLQVHAVDADEGSNGKVTYGFMHKDSTVPAFSIHPDTGVMVTARKFDRERQREYAVTVTATDQAGDPLIGICQLNIFILDENDNSPKFENIRYEYFLREDTMIGTSFLRVAAHDDDFGTNAAITYSMSNEEPEYLRVNPLTGWVFVNQPISQRTYITRDIMATDGGNQTSSVELAVTITNVKNQPPHWEKDSYSVVIAENTVRDTPVVTIKATSPLGDPRVTYNLEDGLVPETNLPVRFYLTPNREDGSASILVAEPLDYETTRNFMLKVRAQNVAAVPLAAFTTVYVNVTDVNDNVPFFTSSIYEASVTEGAETGMLVFQVSANDLDLGLNGKISYSLLEDRSGDHKFFRIDPELGFIYTQTVFDREAKSSYLLEVKSVDGSESARPGKHGQPNSGDNLVYFSEPVIDLETCEDVMHCGNAKLRYQITSGNTGGVFDVEPEVGTIFIAQTLDYEQIKRYQLHLLASDGKWEDYTTVTVNVVNKNDEAPVFTVNEYYGSVTEELDGSPVFVLQVTATDPDKGADPEALRYSLHGQGSEGEFIIDEVTGRIYAQRTLDREERAVWRFVVLATDEGGEGLTGFTDVIINVWDINDNAPVFTCAPSCQGEVLENSPAGTSVMEMTATDLDDAAVGQNAVLSYRVVGGVPTFSEMFTINPTTGTITVAISSLDREQVESYLLVVEARDGGGMTGTGTATIQIKDVNDHVPRFMDHVCLTRISENSEPNTEVLELTAEDRDTGENSKLTFSVVSGDQEQKFYMVSHKQEQRGTLRLKKRLDYERHTEQRFNLTLKVEDLDFSSLLHCVVEVEDYNDHAPVFIPHFLSLAALPEDIAVGTSVARLVASDSDSGQNSEFTYSLSQDSDPEGLFTIDQSGLLYVARPLDRERTPQHSLVVMAVDHGNPALTGSATVQLPLLDVNDNGPEFEAAYSPVVFENVPGPQVVRLNQTSTLLRVLDQDSPENGPPFRFTIPSEYRHSNDFYLQDHQNGTATLMALRTFDRERQKEYLIPIVMSDSGRPVKTVTSTLTVTIGDQNDHAHTAGEKKIFINSHPGRLPTTVLGKVYAPDPDDWDNKTYVFEGHVPSYFILNKRTGFLIVKENTPPGTYQFQVQVSDGIWPDAVSKTTVYVRELREEAVHNSASLRLTGTDTPKEFMELRGKQRSRYDLLNDFLSEMLSVPAEDINIFSLMDKRDRMLDIRFAVYTGLSFLRSEKIHGYLAAHKQKLQSFLQVSVSHVQVDECPSSECSGSGGCSTVLNVRDTPTVVDCGSMSLVSITVESTAVCSCTGREQSHQSCASYPRNPCFNGGVCVDTQHGYRCHCPAQFEGPECQQNRRSFHGSGYAWFPPMIPCFESHISLEFITDVPDGLLLYSGPLAQLQTWDHEDFMAIELIDGTPTLKINHGSGTVVLQLPSNVNVADRRWHRLDIRSNSKVSKLWSVLKLQVDHSSCEVTGVTPNTDRYINTRTQVLQLGGVNEDIPYIYPQLQHKHFTGCIRNLVVDSKVLYDLGSPADFQSSLPGCATTDNSCVNMGYPSCGQQGRCQGEWGSFSCQCVPGFTGHQCEEGETHTLSLSLSPSLSLSLSLSFSLSLFLFEVSWIFLWLLLDGGGGQREVTGSHGRSREIIIDPSMVILGNTFPSEINKSFQGDQPRDGVSQVSVQGLSLGCLSDSCKKNQCKPPFTCVDLWRVHECRTCVYTLCATRPCHHGTCVAQSPSKFTCQCPEGYRGRHCETPLAIYREDVGLSFSSLFAIVICFMALLVLLLGIFLYNRWRSYKGLKEGVYHVSAHHDGWEDIRENVLNYDEEGGGEEDQSVASTTSTNTTTGISVRRDIPPTRLPPQGQTRSSRLSHRSLSFSSQDLARYLCEIIRDADQHPDTGPFDSLQVFSTEGGGSPAGSLSSFSSSILEGAGDGGGEGRREETLGDWGPRFEKLRALYEHAESSNL</sequence>
<dbReference type="Pfam" id="PF01049">
    <property type="entry name" value="CADH_Y-type_LIR"/>
    <property type="match status" value="1"/>
</dbReference>
<comment type="function">
    <text evidence="15">Cadherins are calcium-dependent cell adhesion proteins.</text>
</comment>
<dbReference type="InterPro" id="IPR013320">
    <property type="entry name" value="ConA-like_dom_sf"/>
</dbReference>
<keyword evidence="3 14" id="KW-0812">Transmembrane</keyword>
<dbReference type="FunFam" id="2.60.40.60:FF:000136">
    <property type="entry name" value="Neural-cadherin"/>
    <property type="match status" value="1"/>
</dbReference>
<feature type="domain" description="Cadherin" evidence="20">
    <location>
        <begin position="1298"/>
        <end position="1394"/>
    </location>
</feature>
<evidence type="ECO:0000256" key="13">
    <source>
        <dbReference type="PROSITE-ProRule" id="PRU00076"/>
    </source>
</evidence>
<feature type="domain" description="Cadherin" evidence="20">
    <location>
        <begin position="455"/>
        <end position="560"/>
    </location>
</feature>
<feature type="domain" description="Cadherin" evidence="20">
    <location>
        <begin position="661"/>
        <end position="772"/>
    </location>
</feature>
<dbReference type="SUPFAM" id="SSF49313">
    <property type="entry name" value="Cadherin-like"/>
    <property type="match status" value="15"/>
</dbReference>
<keyword evidence="9 17" id="KW-0472">Membrane</keyword>
<keyword evidence="4" id="KW-0732">Signal</keyword>
<evidence type="ECO:0000259" key="19">
    <source>
        <dbReference type="PROSITE" id="PS50026"/>
    </source>
</evidence>
<evidence type="ECO:0000256" key="10">
    <source>
        <dbReference type="ARBA" id="ARBA00023157"/>
    </source>
</evidence>
<dbReference type="FunFam" id="2.60.40.60:FF:000068">
    <property type="entry name" value="Desmoglein 1"/>
    <property type="match status" value="1"/>
</dbReference>
<dbReference type="InterPro" id="IPR000233">
    <property type="entry name" value="Cadherin_Y-type_LIR"/>
</dbReference>
<dbReference type="InterPro" id="IPR000742">
    <property type="entry name" value="EGF"/>
</dbReference>
<reference evidence="21 22" key="1">
    <citation type="journal article" date="2014" name="Nat. Genet.">
        <title>Whole-genome sequence of a flatfish provides insights into ZW sex chromosome evolution and adaptation to a benthic lifestyle.</title>
        <authorList>
            <person name="Chen S."/>
            <person name="Zhang G."/>
            <person name="Shao C."/>
            <person name="Huang Q."/>
            <person name="Liu G."/>
            <person name="Zhang P."/>
            <person name="Song W."/>
            <person name="An N."/>
            <person name="Chalopin D."/>
            <person name="Volff J.N."/>
            <person name="Hong Y."/>
            <person name="Li Q."/>
            <person name="Sha Z."/>
            <person name="Zhou H."/>
            <person name="Xie M."/>
            <person name="Yu Q."/>
            <person name="Liu Y."/>
            <person name="Xiang H."/>
            <person name="Wang N."/>
            <person name="Wu K."/>
            <person name="Yang C."/>
            <person name="Zhou Q."/>
            <person name="Liao X."/>
            <person name="Yang L."/>
            <person name="Hu Q."/>
            <person name="Zhang J."/>
            <person name="Meng L."/>
            <person name="Jin L."/>
            <person name="Tian Y."/>
            <person name="Lian J."/>
            <person name="Yang J."/>
            <person name="Miao G."/>
            <person name="Liu S."/>
            <person name="Liang Z."/>
            <person name="Yan F."/>
            <person name="Li Y."/>
            <person name="Sun B."/>
            <person name="Zhang H."/>
            <person name="Zhang J."/>
            <person name="Zhu Y."/>
            <person name="Du M."/>
            <person name="Zhao Y."/>
            <person name="Schartl M."/>
            <person name="Tang Q."/>
            <person name="Wang J."/>
        </authorList>
    </citation>
    <scope>NUCLEOTIDE SEQUENCE</scope>
</reference>
<dbReference type="Pfam" id="PF00028">
    <property type="entry name" value="Cadherin"/>
    <property type="match status" value="12"/>
</dbReference>
<dbReference type="FunFam" id="2.60.40.60:FF:000299">
    <property type="entry name" value="Predicted protein"/>
    <property type="match status" value="1"/>
</dbReference>
<dbReference type="SMART" id="SM00179">
    <property type="entry name" value="EGF_CA"/>
    <property type="match status" value="3"/>
</dbReference>
<dbReference type="PROSITE" id="PS00010">
    <property type="entry name" value="ASX_HYDROXYL"/>
    <property type="match status" value="1"/>
</dbReference>
<feature type="domain" description="Cadherin" evidence="20">
    <location>
        <begin position="1394"/>
        <end position="1515"/>
    </location>
</feature>
<dbReference type="Pfam" id="PF00008">
    <property type="entry name" value="EGF"/>
    <property type="match status" value="2"/>
</dbReference>
<keyword evidence="8 17" id="KW-1133">Transmembrane helix</keyword>
<dbReference type="Pfam" id="PF02210">
    <property type="entry name" value="Laminin_G_2"/>
    <property type="match status" value="1"/>
</dbReference>
<feature type="compositionally biased region" description="Acidic residues" evidence="16">
    <location>
        <begin position="2266"/>
        <end position="2275"/>
    </location>
</feature>
<dbReference type="FunFam" id="2.10.25.10:FF:000765">
    <property type="entry name" value="neural-cadherin-like isoform X2"/>
    <property type="match status" value="1"/>
</dbReference>
<dbReference type="OMA" id="EPWCAKV"/>
<keyword evidence="10 13" id="KW-1015">Disulfide bond</keyword>
<feature type="disulfide bond" evidence="13">
    <location>
        <begin position="2185"/>
        <end position="2194"/>
    </location>
</feature>
<dbReference type="Gene3D" id="2.10.25.10">
    <property type="entry name" value="Laminin"/>
    <property type="match status" value="3"/>
</dbReference>
<keyword evidence="2 13" id="KW-0245">EGF-like domain</keyword>
<dbReference type="InterPro" id="IPR027397">
    <property type="entry name" value="Catenin-bd_sf"/>
</dbReference>
<feature type="region of interest" description="Disordered" evidence="16">
    <location>
        <begin position="2352"/>
        <end position="2387"/>
    </location>
</feature>
<dbReference type="FunFam" id="2.10.25.10:FF:000562">
    <property type="entry name" value="Neural-cadherin"/>
    <property type="match status" value="1"/>
</dbReference>
<keyword evidence="5" id="KW-0677">Repeat</keyword>
<organism evidence="21 22">
    <name type="scientific">Cynoglossus semilaevis</name>
    <name type="common">Tongue sole</name>
    <dbReference type="NCBI Taxonomy" id="244447"/>
    <lineage>
        <taxon>Eukaryota</taxon>
        <taxon>Metazoa</taxon>
        <taxon>Chordata</taxon>
        <taxon>Craniata</taxon>
        <taxon>Vertebrata</taxon>
        <taxon>Euteleostomi</taxon>
        <taxon>Actinopterygii</taxon>
        <taxon>Neopterygii</taxon>
        <taxon>Teleostei</taxon>
        <taxon>Neoteleostei</taxon>
        <taxon>Acanthomorphata</taxon>
        <taxon>Carangaria</taxon>
        <taxon>Pleuronectiformes</taxon>
        <taxon>Pleuronectoidei</taxon>
        <taxon>Cynoglossidae</taxon>
        <taxon>Cynoglossinae</taxon>
        <taxon>Cynoglossus</taxon>
    </lineage>
</organism>
<evidence type="ECO:0000256" key="16">
    <source>
        <dbReference type="SAM" id="MobiDB-lite"/>
    </source>
</evidence>
<dbReference type="CDD" id="cd00110">
    <property type="entry name" value="LamG"/>
    <property type="match status" value="1"/>
</dbReference>
<dbReference type="GeneTree" id="ENSGT00940000164020"/>
<evidence type="ECO:0000256" key="4">
    <source>
        <dbReference type="ARBA" id="ARBA00022729"/>
    </source>
</evidence>
<protein>
    <submittedName>
        <fullName evidence="21">Si:ch211-186j3.6</fullName>
    </submittedName>
</protein>
<evidence type="ECO:0000256" key="5">
    <source>
        <dbReference type="ARBA" id="ARBA00022737"/>
    </source>
</evidence>
<feature type="domain" description="Cadherin" evidence="20">
    <location>
        <begin position="1079"/>
        <end position="1180"/>
    </location>
</feature>
<dbReference type="Gene3D" id="4.10.900.10">
    <property type="entry name" value="TCF3-CBD (Catenin binding domain)"/>
    <property type="match status" value="1"/>
</dbReference>
<dbReference type="PROSITE" id="PS00022">
    <property type="entry name" value="EGF_1"/>
    <property type="match status" value="3"/>
</dbReference>
<comment type="subcellular location">
    <subcellularLocation>
        <location evidence="14">Cell membrane</location>
        <topology evidence="14">Single-pass type I membrane protein</topology>
    </subcellularLocation>
    <subcellularLocation>
        <location evidence="1">Membrane</location>
        <topology evidence="1">Single-pass membrane protein</topology>
    </subcellularLocation>
</comment>
<dbReference type="PROSITE" id="PS01186">
    <property type="entry name" value="EGF_2"/>
    <property type="match status" value="2"/>
</dbReference>
<evidence type="ECO:0000256" key="2">
    <source>
        <dbReference type="ARBA" id="ARBA00022536"/>
    </source>
</evidence>
<dbReference type="SMART" id="SM00112">
    <property type="entry name" value="CA"/>
    <property type="match status" value="14"/>
</dbReference>
<dbReference type="PRINTS" id="PR00205">
    <property type="entry name" value="CADHERIN"/>
</dbReference>
<dbReference type="Gene3D" id="2.60.40.60">
    <property type="entry name" value="Cadherins"/>
    <property type="match status" value="14"/>
</dbReference>
<dbReference type="FunFam" id="2.60.40.60:FF:000024">
    <property type="entry name" value="FAT atypical cadherin 3"/>
    <property type="match status" value="1"/>
</dbReference>
<evidence type="ECO:0000256" key="11">
    <source>
        <dbReference type="ARBA" id="ARBA00023180"/>
    </source>
</evidence>
<feature type="transmembrane region" description="Helical" evidence="17">
    <location>
        <begin position="2212"/>
        <end position="2232"/>
    </location>
</feature>
<evidence type="ECO:0000256" key="15">
    <source>
        <dbReference type="RuleBase" id="RU004357"/>
    </source>
</evidence>
<keyword evidence="11" id="KW-0325">Glycoprotein</keyword>
<dbReference type="InterPro" id="IPR000152">
    <property type="entry name" value="EGF-type_Asp/Asn_hydroxyl_site"/>
</dbReference>
<evidence type="ECO:0000256" key="6">
    <source>
        <dbReference type="ARBA" id="ARBA00022837"/>
    </source>
</evidence>
<dbReference type="InterPro" id="IPR001791">
    <property type="entry name" value="Laminin_G"/>
</dbReference>
<dbReference type="FunFam" id="4.10.900.10:FF:000007">
    <property type="entry name" value="Cadherin 22"/>
    <property type="match status" value="1"/>
</dbReference>
<feature type="domain" description="Laminin G" evidence="18">
    <location>
        <begin position="1798"/>
        <end position="1993"/>
    </location>
</feature>
<dbReference type="InParanoid" id="A0A3P8UJ29"/>
<feature type="domain" description="Cadherin" evidence="20">
    <location>
        <begin position="142"/>
        <end position="242"/>
    </location>
</feature>
<dbReference type="SMART" id="SM00282">
    <property type="entry name" value="LamG"/>
    <property type="match status" value="1"/>
</dbReference>
<feature type="disulfide bond" evidence="13">
    <location>
        <begin position="2018"/>
        <end position="2027"/>
    </location>
</feature>
<evidence type="ECO:0000259" key="18">
    <source>
        <dbReference type="PROSITE" id="PS50025"/>
    </source>
</evidence>
<evidence type="ECO:0000256" key="7">
    <source>
        <dbReference type="ARBA" id="ARBA00022889"/>
    </source>
</evidence>
<feature type="disulfide bond" evidence="13">
    <location>
        <begin position="2163"/>
        <end position="2173"/>
    </location>
</feature>
<proteinExistence type="predicted"/>
<feature type="domain" description="EGF-like" evidence="19">
    <location>
        <begin position="1758"/>
        <end position="1797"/>
    </location>
</feature>
<feature type="compositionally biased region" description="Low complexity" evidence="16">
    <location>
        <begin position="2358"/>
        <end position="2371"/>
    </location>
</feature>
<feature type="domain" description="Cadherin" evidence="20">
    <location>
        <begin position="561"/>
        <end position="660"/>
    </location>
</feature>
<feature type="disulfide bond" evidence="13">
    <location>
        <begin position="1787"/>
        <end position="1796"/>
    </location>
</feature>
<dbReference type="Ensembl" id="ENSCSET00000000659.1">
    <property type="protein sequence ID" value="ENSCSEP00000000631.1"/>
    <property type="gene ID" value="ENSCSEG00000000409.1"/>
</dbReference>
<keyword evidence="6 12" id="KW-0106">Calcium</keyword>
<evidence type="ECO:0000256" key="8">
    <source>
        <dbReference type="ARBA" id="ARBA00022989"/>
    </source>
</evidence>
<dbReference type="FunFam" id="2.60.40.60:FF:000157">
    <property type="entry name" value="Neural-cadherin"/>
    <property type="match status" value="1"/>
</dbReference>
<dbReference type="GO" id="GO:0007156">
    <property type="term" value="P:homophilic cell adhesion via plasma membrane adhesion molecules"/>
    <property type="evidence" value="ECO:0007669"/>
    <property type="project" value="InterPro"/>
</dbReference>
<dbReference type="GO" id="GO:0045216">
    <property type="term" value="P:cell-cell junction organization"/>
    <property type="evidence" value="ECO:0007669"/>
    <property type="project" value="UniProtKB-ARBA"/>
</dbReference>
<dbReference type="InterPro" id="IPR015919">
    <property type="entry name" value="Cadherin-like_sf"/>
</dbReference>
<dbReference type="SUPFAM" id="SSF49899">
    <property type="entry name" value="Concanavalin A-like lectins/glucanases"/>
    <property type="match status" value="1"/>
</dbReference>
<feature type="domain" description="Cadherin" evidence="20">
    <location>
        <begin position="773"/>
        <end position="963"/>
    </location>
</feature>
<dbReference type="FunFam" id="2.60.40.60:FF:000196">
    <property type="entry name" value="Si:dkey-22o22.2"/>
    <property type="match status" value="1"/>
</dbReference>
<dbReference type="SMART" id="SM00181">
    <property type="entry name" value="EGF"/>
    <property type="match status" value="3"/>
</dbReference>
<dbReference type="GO" id="GO:0005886">
    <property type="term" value="C:plasma membrane"/>
    <property type="evidence" value="ECO:0007669"/>
    <property type="project" value="UniProtKB-SubCell"/>
</dbReference>
<comment type="caution">
    <text evidence="13">Lacks conserved residue(s) required for the propagation of feature annotation.</text>
</comment>
<dbReference type="FunFam" id="2.60.40.60:FF:000125">
    <property type="entry name" value="Neural-cadherin"/>
    <property type="match status" value="1"/>
</dbReference>
<evidence type="ECO:0000256" key="14">
    <source>
        <dbReference type="RuleBase" id="RU003318"/>
    </source>
</evidence>
<feature type="region of interest" description="Disordered" evidence="16">
    <location>
        <begin position="2266"/>
        <end position="2312"/>
    </location>
</feature>
<name>A0A3P8UJ29_CYNSE</name>
<feature type="compositionally biased region" description="Basic and acidic residues" evidence="16">
    <location>
        <begin position="2377"/>
        <end position="2387"/>
    </location>
</feature>
<dbReference type="InterPro" id="IPR050971">
    <property type="entry name" value="Cadherin-domain_protein"/>
</dbReference>
<dbReference type="Gene3D" id="2.60.120.200">
    <property type="match status" value="1"/>
</dbReference>
<feature type="domain" description="Cadherin" evidence="20">
    <location>
        <begin position="1189"/>
        <end position="1288"/>
    </location>
</feature>
<dbReference type="FunFam" id="2.60.40.60:FF:000119">
    <property type="entry name" value="neural-cadherin isoform X1"/>
    <property type="match status" value="1"/>
</dbReference>
<evidence type="ECO:0000256" key="9">
    <source>
        <dbReference type="ARBA" id="ARBA00023136"/>
    </source>
</evidence>
<evidence type="ECO:0000259" key="20">
    <source>
        <dbReference type="PROSITE" id="PS50268"/>
    </source>
</evidence>
<dbReference type="GO" id="GO:0005509">
    <property type="term" value="F:calcium ion binding"/>
    <property type="evidence" value="ECO:0007669"/>
    <property type="project" value="UniProtKB-UniRule"/>
</dbReference>
<dbReference type="Pfam" id="PF24811">
    <property type="entry name" value="Ig_Shg"/>
    <property type="match status" value="1"/>
</dbReference>
<dbReference type="STRING" id="244447.ENSCSEP00000000631"/>
<evidence type="ECO:0000256" key="1">
    <source>
        <dbReference type="ARBA" id="ARBA00004167"/>
    </source>
</evidence>
<reference evidence="21" key="2">
    <citation type="submission" date="2025-08" db="UniProtKB">
        <authorList>
            <consortium name="Ensembl"/>
        </authorList>
    </citation>
    <scope>IDENTIFICATION</scope>
</reference>
<dbReference type="InterPro" id="IPR002126">
    <property type="entry name" value="Cadherin-like_dom"/>
</dbReference>
<feature type="domain" description="Cadherin" evidence="20">
    <location>
        <begin position="43"/>
        <end position="141"/>
    </location>
</feature>
<dbReference type="PROSITE" id="PS50025">
    <property type="entry name" value="LAM_G_DOMAIN"/>
    <property type="match status" value="1"/>
</dbReference>
<dbReference type="FunFam" id="2.60.40.60:FF:000020">
    <property type="entry name" value="Dachsous cadherin-related 1b"/>
    <property type="match status" value="1"/>
</dbReference>
<dbReference type="SUPFAM" id="SSF57196">
    <property type="entry name" value="EGF/Laminin"/>
    <property type="match status" value="2"/>
</dbReference>
<feature type="domain" description="Cadherin" evidence="20">
    <location>
        <begin position="345"/>
        <end position="451"/>
    </location>
</feature>
<keyword evidence="7 14" id="KW-0130">Cell adhesion</keyword>
<feature type="domain" description="Cadherin" evidence="20">
    <location>
        <begin position="252"/>
        <end position="344"/>
    </location>
</feature>
<dbReference type="PANTHER" id="PTHR24025:SF31">
    <property type="entry name" value="NEURAL-CADHERIN"/>
    <property type="match status" value="1"/>
</dbReference>
<feature type="domain" description="Cadherin" evidence="20">
    <location>
        <begin position="964"/>
        <end position="1070"/>
    </location>
</feature>
<dbReference type="GO" id="GO:0002009">
    <property type="term" value="P:morphogenesis of an epithelium"/>
    <property type="evidence" value="ECO:0007669"/>
    <property type="project" value="UniProtKB-ARBA"/>
</dbReference>
<dbReference type="PROSITE" id="PS50026">
    <property type="entry name" value="EGF_3"/>
    <property type="match status" value="3"/>
</dbReference>
<dbReference type="CDD" id="cd11304">
    <property type="entry name" value="Cadherin_repeat"/>
    <property type="match status" value="14"/>
</dbReference>
<dbReference type="FunFam" id="2.60.120.200:FF:000040">
    <property type="entry name" value="neural-cadherin isoform X1"/>
    <property type="match status" value="1"/>
</dbReference>
<evidence type="ECO:0000256" key="3">
    <source>
        <dbReference type="ARBA" id="ARBA00022692"/>
    </source>
</evidence>
<dbReference type="PROSITE" id="PS50268">
    <property type="entry name" value="CADHERIN_2"/>
    <property type="match status" value="13"/>
</dbReference>
<evidence type="ECO:0000256" key="17">
    <source>
        <dbReference type="SAM" id="Phobius"/>
    </source>
</evidence>
<dbReference type="InterPro" id="IPR020894">
    <property type="entry name" value="Cadherin_CS"/>
</dbReference>
<evidence type="ECO:0000313" key="21">
    <source>
        <dbReference type="Ensembl" id="ENSCSEP00000000631.1"/>
    </source>
</evidence>
<dbReference type="PANTHER" id="PTHR24025">
    <property type="entry name" value="DESMOGLEIN FAMILY MEMBER"/>
    <property type="match status" value="1"/>
</dbReference>
<feature type="domain" description="EGF-like" evidence="19">
    <location>
        <begin position="2159"/>
        <end position="2195"/>
    </location>
</feature>
<dbReference type="FunFam" id="2.60.40.60:FF:000033">
    <property type="entry name" value="FAT atypical cadherin 1"/>
    <property type="match status" value="1"/>
</dbReference>
<dbReference type="Proteomes" id="UP000265120">
    <property type="component" value="Chromosome 5"/>
</dbReference>
<accession>A0A3P8UJ29</accession>